<organism evidence="2 3">
    <name type="scientific">Puccinia graminis f. sp. tritici</name>
    <dbReference type="NCBI Taxonomy" id="56615"/>
    <lineage>
        <taxon>Eukaryota</taxon>
        <taxon>Fungi</taxon>
        <taxon>Dikarya</taxon>
        <taxon>Basidiomycota</taxon>
        <taxon>Pucciniomycotina</taxon>
        <taxon>Pucciniomycetes</taxon>
        <taxon>Pucciniales</taxon>
        <taxon>Pucciniaceae</taxon>
        <taxon>Puccinia</taxon>
    </lineage>
</organism>
<sequence length="176" mass="19426">MCSRSSSCWEEHLETQTDDFRPNNTPGPLSIAIFFLGFIVLNHSIRRLFLSGAAGREQLPNPDDSRESNKRDRADDDGHGKEEEGTTSSDLMRMMLVHHHHPSSRPPFNPIARALLPDSAISISATPIASTPLPNTWVDSHRNFLQPFHPAGFRSSTTPNLSESSDSCSEESTTSA</sequence>
<evidence type="ECO:0000313" key="3">
    <source>
        <dbReference type="Proteomes" id="UP000324748"/>
    </source>
</evidence>
<feature type="compositionally biased region" description="Basic and acidic residues" evidence="1">
    <location>
        <begin position="63"/>
        <end position="84"/>
    </location>
</feature>
<protein>
    <submittedName>
        <fullName evidence="2">Uncharacterized protein</fullName>
    </submittedName>
</protein>
<evidence type="ECO:0000256" key="1">
    <source>
        <dbReference type="SAM" id="MobiDB-lite"/>
    </source>
</evidence>
<dbReference type="EMBL" id="VSWC01000105">
    <property type="protein sequence ID" value="KAA1086566.1"/>
    <property type="molecule type" value="Genomic_DNA"/>
</dbReference>
<evidence type="ECO:0000313" key="2">
    <source>
        <dbReference type="EMBL" id="KAA1086566.1"/>
    </source>
</evidence>
<gene>
    <name evidence="2" type="ORF">PGT21_003691</name>
</gene>
<reference evidence="2 3" key="1">
    <citation type="submission" date="2019-05" db="EMBL/GenBank/DDBJ databases">
        <title>Emergence of the Ug99 lineage of the wheat stem rust pathogen through somatic hybridization.</title>
        <authorList>
            <person name="Li F."/>
            <person name="Upadhyaya N.M."/>
            <person name="Sperschneider J."/>
            <person name="Matny O."/>
            <person name="Nguyen-Phuc H."/>
            <person name="Mago R."/>
            <person name="Raley C."/>
            <person name="Miller M.E."/>
            <person name="Silverstein K.A.T."/>
            <person name="Henningsen E."/>
            <person name="Hirsch C.D."/>
            <person name="Visser B."/>
            <person name="Pretorius Z.A."/>
            <person name="Steffenson B.J."/>
            <person name="Schwessinger B."/>
            <person name="Dodds P.N."/>
            <person name="Figueroa M."/>
        </authorList>
    </citation>
    <scope>NUCLEOTIDE SEQUENCE [LARGE SCALE GENOMIC DNA]</scope>
    <source>
        <strain evidence="2">21-0</strain>
    </source>
</reference>
<feature type="compositionally biased region" description="Low complexity" evidence="1">
    <location>
        <begin position="162"/>
        <end position="176"/>
    </location>
</feature>
<keyword evidence="3" id="KW-1185">Reference proteome</keyword>
<name>A0A5B0NCS9_PUCGR</name>
<dbReference type="Proteomes" id="UP000324748">
    <property type="component" value="Unassembled WGS sequence"/>
</dbReference>
<proteinExistence type="predicted"/>
<feature type="region of interest" description="Disordered" evidence="1">
    <location>
        <begin position="55"/>
        <end position="92"/>
    </location>
</feature>
<dbReference type="OrthoDB" id="2501222at2759"/>
<accession>A0A5B0NCS9</accession>
<dbReference type="AlphaFoldDB" id="A0A5B0NCS9"/>
<comment type="caution">
    <text evidence="2">The sequence shown here is derived from an EMBL/GenBank/DDBJ whole genome shotgun (WGS) entry which is preliminary data.</text>
</comment>
<feature type="region of interest" description="Disordered" evidence="1">
    <location>
        <begin position="149"/>
        <end position="176"/>
    </location>
</feature>